<sequence>MPDDGSVELVLLHALPLDGSMWAGQRDLLPGATFAPTLYGLGDHVADWASAILNTVKGRRLVVVGCSIGGSCALELAAAAPERVAALVLIGTKAVHRPESALRDAALDMLEHGGVAPAWQALWAPLFPTSATVARDRAEAIVLRQSAGDLARGVRAFHSRPSRDDILAAFPGPVAVVTGADDRFPGPTVSRAQARLPRRGTLHVLPGCGHYVPLERPAELNAIVRGVLATL</sequence>
<evidence type="ECO:0000313" key="3">
    <source>
        <dbReference type="Proteomes" id="UP001143330"/>
    </source>
</evidence>
<dbReference type="InterPro" id="IPR029058">
    <property type="entry name" value="AB_hydrolase_fold"/>
</dbReference>
<organism evidence="2 3">
    <name type="scientific">Ancylobacter defluvii</name>
    <dbReference type="NCBI Taxonomy" id="1282440"/>
    <lineage>
        <taxon>Bacteria</taxon>
        <taxon>Pseudomonadati</taxon>
        <taxon>Pseudomonadota</taxon>
        <taxon>Alphaproteobacteria</taxon>
        <taxon>Hyphomicrobiales</taxon>
        <taxon>Xanthobacteraceae</taxon>
        <taxon>Ancylobacter</taxon>
    </lineage>
</organism>
<dbReference type="Gene3D" id="3.40.50.1820">
    <property type="entry name" value="alpha/beta hydrolase"/>
    <property type="match status" value="1"/>
</dbReference>
<keyword evidence="2" id="KW-0378">Hydrolase</keyword>
<comment type="caution">
    <text evidence="2">The sequence shown here is derived from an EMBL/GenBank/DDBJ whole genome shotgun (WGS) entry which is preliminary data.</text>
</comment>
<dbReference type="AlphaFoldDB" id="A0A9W6ND40"/>
<name>A0A9W6ND40_9HYPH</name>
<dbReference type="EMBL" id="BSFM01000017">
    <property type="protein sequence ID" value="GLK86322.1"/>
    <property type="molecule type" value="Genomic_DNA"/>
</dbReference>
<proteinExistence type="predicted"/>
<dbReference type="Proteomes" id="UP001143330">
    <property type="component" value="Unassembled WGS sequence"/>
</dbReference>
<reference evidence="2" key="1">
    <citation type="journal article" date="2014" name="Int. J. Syst. Evol. Microbiol.">
        <title>Complete genome sequence of Corynebacterium casei LMG S-19264T (=DSM 44701T), isolated from a smear-ripened cheese.</title>
        <authorList>
            <consortium name="US DOE Joint Genome Institute (JGI-PGF)"/>
            <person name="Walter F."/>
            <person name="Albersmeier A."/>
            <person name="Kalinowski J."/>
            <person name="Ruckert C."/>
        </authorList>
    </citation>
    <scope>NUCLEOTIDE SEQUENCE</scope>
    <source>
        <strain evidence="2">VKM B-2789</strain>
    </source>
</reference>
<dbReference type="InterPro" id="IPR050266">
    <property type="entry name" value="AB_hydrolase_sf"/>
</dbReference>
<feature type="domain" description="AB hydrolase-1" evidence="1">
    <location>
        <begin position="9"/>
        <end position="222"/>
    </location>
</feature>
<dbReference type="SUPFAM" id="SSF53474">
    <property type="entry name" value="alpha/beta-Hydrolases"/>
    <property type="match status" value="1"/>
</dbReference>
<dbReference type="InterPro" id="IPR000073">
    <property type="entry name" value="AB_hydrolase_1"/>
</dbReference>
<keyword evidence="3" id="KW-1185">Reference proteome</keyword>
<reference evidence="2" key="2">
    <citation type="submission" date="2023-01" db="EMBL/GenBank/DDBJ databases">
        <authorList>
            <person name="Sun Q."/>
            <person name="Evtushenko L."/>
        </authorList>
    </citation>
    <scope>NUCLEOTIDE SEQUENCE</scope>
    <source>
        <strain evidence="2">VKM B-2789</strain>
    </source>
</reference>
<dbReference type="PANTHER" id="PTHR43798">
    <property type="entry name" value="MONOACYLGLYCEROL LIPASE"/>
    <property type="match status" value="1"/>
</dbReference>
<dbReference type="GO" id="GO:0016787">
    <property type="term" value="F:hydrolase activity"/>
    <property type="evidence" value="ECO:0007669"/>
    <property type="project" value="UniProtKB-KW"/>
</dbReference>
<evidence type="ECO:0000259" key="1">
    <source>
        <dbReference type="Pfam" id="PF12697"/>
    </source>
</evidence>
<protein>
    <submittedName>
        <fullName evidence="2">Alpha/beta hydrolase</fullName>
    </submittedName>
</protein>
<evidence type="ECO:0000313" key="2">
    <source>
        <dbReference type="EMBL" id="GLK86322.1"/>
    </source>
</evidence>
<accession>A0A9W6ND40</accession>
<gene>
    <name evidence="2" type="ORF">GCM10017653_43920</name>
</gene>
<dbReference type="RefSeq" id="WP_213360984.1">
    <property type="nucleotide sequence ID" value="NZ_BSFM01000017.1"/>
</dbReference>
<dbReference type="Pfam" id="PF12697">
    <property type="entry name" value="Abhydrolase_6"/>
    <property type="match status" value="1"/>
</dbReference>
<dbReference type="PRINTS" id="PR00111">
    <property type="entry name" value="ABHYDROLASE"/>
</dbReference>